<keyword evidence="1" id="KW-1133">Transmembrane helix</keyword>
<reference evidence="2 3" key="1">
    <citation type="submission" date="2015-02" db="EMBL/GenBank/DDBJ databases">
        <title>Improved understanding of the partial-nitritation anammox process through 23 genomes representing the majority of the microbial community.</title>
        <authorList>
            <person name="Speth D.R."/>
            <person name="In T Zandt M."/>
            <person name="Guerrero Cruz S."/>
            <person name="Jetten M.S."/>
            <person name="Dutilh B.E."/>
        </authorList>
    </citation>
    <scope>NUCLEOTIDE SEQUENCE [LARGE SCALE GENOMIC DNA]</scope>
    <source>
        <strain evidence="2">OLB21</strain>
    </source>
</reference>
<evidence type="ECO:0000313" key="2">
    <source>
        <dbReference type="EMBL" id="KXK09527.1"/>
    </source>
</evidence>
<keyword evidence="1" id="KW-0472">Membrane</keyword>
<sequence length="103" mass="11465">MADQEENFSVEDLDIDEYELIPDPQPIKDLDVIKVKREDVRGLLAVVFLIGFFFILLAGIFIAAINEGNKVESLTAVLLSISGILSGPLGFVIGYYFRSKDQK</sequence>
<comment type="caution">
    <text evidence="2">The sequence shown here is derived from an EMBL/GenBank/DDBJ whole genome shotgun (WGS) entry which is preliminary data.</text>
</comment>
<dbReference type="EMBL" id="JYPD01000016">
    <property type="protein sequence ID" value="KXK09527.1"/>
    <property type="molecule type" value="Genomic_DNA"/>
</dbReference>
<organism evidence="2 3">
    <name type="scientific">candidate division WS6 bacterium OLB21</name>
    <dbReference type="NCBI Taxonomy" id="1617427"/>
    <lineage>
        <taxon>Bacteria</taxon>
        <taxon>Candidatus Dojkabacteria</taxon>
    </lineage>
</organism>
<keyword evidence="1" id="KW-0812">Transmembrane</keyword>
<evidence type="ECO:0000256" key="1">
    <source>
        <dbReference type="SAM" id="Phobius"/>
    </source>
</evidence>
<evidence type="ECO:0008006" key="4">
    <source>
        <dbReference type="Google" id="ProtNLM"/>
    </source>
</evidence>
<protein>
    <recommendedName>
        <fullName evidence="4">Transmembrane protein</fullName>
    </recommendedName>
</protein>
<proteinExistence type="predicted"/>
<dbReference type="Proteomes" id="UP000070449">
    <property type="component" value="Unassembled WGS sequence"/>
</dbReference>
<feature type="transmembrane region" description="Helical" evidence="1">
    <location>
        <begin position="43"/>
        <end position="65"/>
    </location>
</feature>
<evidence type="ECO:0000313" key="3">
    <source>
        <dbReference type="Proteomes" id="UP000070449"/>
    </source>
</evidence>
<feature type="transmembrane region" description="Helical" evidence="1">
    <location>
        <begin position="77"/>
        <end position="97"/>
    </location>
</feature>
<dbReference type="AlphaFoldDB" id="A0A136KJC5"/>
<accession>A0A136KJC5</accession>
<name>A0A136KJC5_9BACT</name>
<gene>
    <name evidence="2" type="ORF">UZ20_WS6002000473</name>
</gene>
<dbReference type="STRING" id="1617427.UZ20_WS6002000473"/>